<comment type="similarity">
    <text evidence="1">Belongs to the UDP-glycosyltransferase family.</text>
</comment>
<dbReference type="InterPro" id="IPR002213">
    <property type="entry name" value="UDP_glucos_trans"/>
</dbReference>
<evidence type="ECO:0000256" key="1">
    <source>
        <dbReference type="ARBA" id="ARBA00009995"/>
    </source>
</evidence>
<evidence type="ECO:0000256" key="2">
    <source>
        <dbReference type="ARBA" id="ARBA00022679"/>
    </source>
</evidence>
<dbReference type="CDD" id="cd03784">
    <property type="entry name" value="GT1_Gtf-like"/>
    <property type="match status" value="1"/>
</dbReference>
<comment type="caution">
    <text evidence="3">The sequence shown here is derived from an EMBL/GenBank/DDBJ whole genome shotgun (WGS) entry which is preliminary data.</text>
</comment>
<dbReference type="PANTHER" id="PTHR48047:SF127">
    <property type="entry name" value="GLYCOSYLTRANSFERASE"/>
    <property type="match status" value="1"/>
</dbReference>
<evidence type="ECO:0000313" key="3">
    <source>
        <dbReference type="EMBL" id="KAI7752548.1"/>
    </source>
</evidence>
<sequence length="329" mass="36896">FPATDHGLLDGCEGVDDLPTFKLSKNFYDACTGLQQPLEDMFYNLKPTPSCIISDKTYHGRQLVTHNLCAFKIHEKLSDFDTFVLPDLPVNISIMKSQLPGLFNPRKSVKGKESKSVRKVWCIGPLSNSNESDLDRAQRGSKDSINNDGYRNWLDLQDNHSVIYACVGSITRLKPLQFIELVFGLEDSQYPFILVLKGGSRIEEIEKWLDEGGFESRVKGRGVLISEWASQVLILSHGGGMTHCGWNSTVEGVSAGVSMITWPQFVEQFFNERLVAQVLGIDVGVRSQRVMHLKDEDDGVMQVQREDVCTAVKIVMGGGKERRRKKRKG</sequence>
<name>A0AAD5GUR3_AMBAR</name>
<dbReference type="GO" id="GO:0035251">
    <property type="term" value="F:UDP-glucosyltransferase activity"/>
    <property type="evidence" value="ECO:0007669"/>
    <property type="project" value="TreeGrafter"/>
</dbReference>
<dbReference type="AlphaFoldDB" id="A0AAD5GUR3"/>
<dbReference type="Proteomes" id="UP001206925">
    <property type="component" value="Unassembled WGS sequence"/>
</dbReference>
<protein>
    <submittedName>
        <fullName evidence="3">Uncharacterized protein</fullName>
    </submittedName>
</protein>
<dbReference type="PANTHER" id="PTHR48047">
    <property type="entry name" value="GLYCOSYLTRANSFERASE"/>
    <property type="match status" value="1"/>
</dbReference>
<dbReference type="SUPFAM" id="SSF53756">
    <property type="entry name" value="UDP-Glycosyltransferase/glycogen phosphorylase"/>
    <property type="match status" value="1"/>
</dbReference>
<dbReference type="Pfam" id="PF00201">
    <property type="entry name" value="UDPGT"/>
    <property type="match status" value="1"/>
</dbReference>
<dbReference type="EMBL" id="JAMZMK010005659">
    <property type="protein sequence ID" value="KAI7752548.1"/>
    <property type="molecule type" value="Genomic_DNA"/>
</dbReference>
<keyword evidence="2" id="KW-0808">Transferase</keyword>
<organism evidence="3 4">
    <name type="scientific">Ambrosia artemisiifolia</name>
    <name type="common">Common ragweed</name>
    <dbReference type="NCBI Taxonomy" id="4212"/>
    <lineage>
        <taxon>Eukaryota</taxon>
        <taxon>Viridiplantae</taxon>
        <taxon>Streptophyta</taxon>
        <taxon>Embryophyta</taxon>
        <taxon>Tracheophyta</taxon>
        <taxon>Spermatophyta</taxon>
        <taxon>Magnoliopsida</taxon>
        <taxon>eudicotyledons</taxon>
        <taxon>Gunneridae</taxon>
        <taxon>Pentapetalae</taxon>
        <taxon>asterids</taxon>
        <taxon>campanulids</taxon>
        <taxon>Asterales</taxon>
        <taxon>Asteraceae</taxon>
        <taxon>Asteroideae</taxon>
        <taxon>Heliantheae alliance</taxon>
        <taxon>Heliantheae</taxon>
        <taxon>Ambrosia</taxon>
    </lineage>
</organism>
<feature type="non-terminal residue" evidence="3">
    <location>
        <position position="1"/>
    </location>
</feature>
<evidence type="ECO:0000313" key="4">
    <source>
        <dbReference type="Proteomes" id="UP001206925"/>
    </source>
</evidence>
<keyword evidence="4" id="KW-1185">Reference proteome</keyword>
<gene>
    <name evidence="3" type="ORF">M8C21_028732</name>
</gene>
<reference evidence="3" key="1">
    <citation type="submission" date="2022-06" db="EMBL/GenBank/DDBJ databases">
        <title>Uncovering the hologenomic basis of an extraordinary plant invasion.</title>
        <authorList>
            <person name="Bieker V.C."/>
            <person name="Martin M.D."/>
            <person name="Gilbert T."/>
            <person name="Hodgins K."/>
            <person name="Battlay P."/>
            <person name="Petersen B."/>
            <person name="Wilson J."/>
        </authorList>
    </citation>
    <scope>NUCLEOTIDE SEQUENCE</scope>
    <source>
        <strain evidence="3">AA19_3_7</strain>
        <tissue evidence="3">Leaf</tissue>
    </source>
</reference>
<accession>A0AAD5GUR3</accession>
<dbReference type="Gene3D" id="3.40.50.2000">
    <property type="entry name" value="Glycogen Phosphorylase B"/>
    <property type="match status" value="2"/>
</dbReference>
<proteinExistence type="inferred from homology"/>